<dbReference type="InterPro" id="IPR005814">
    <property type="entry name" value="Aminotrans_3"/>
</dbReference>
<comment type="cofactor">
    <cofactor evidence="1">
        <name>pyridoxal 5'-phosphate</name>
        <dbReference type="ChEBI" id="CHEBI:597326"/>
    </cofactor>
</comment>
<sequence length="463" mass="50153">MFQSGINDKAVETFAAREREVFLQRNPKSIELAKRARKSLFGGVPMHWMNDWSMPSSLFVSRAKGARFYDVDGHEYIDFCLGDTGSMFGHSPDPIAKALAEQGANGLTTMLPGEDAIIAGELLAERFGLPFWQMATTATDANRFVIRWARAITNRKVLLVFDGCYHGTVDDVMVRCKEGRTVHRGGLIGQARNLAKTSRAVPFNDVVALETALAKGDVAAILCEPAMTNIGMVLPEPGFMDKVRELSKKYGSLLIIDETHTISTGPGGCTRAWNLKPDFITLGKPIAGGVPCSVYGCSHEMAQAMRLAQQHASETSSGHGHSGMGTTLSANALAMHCMRVNLEEVMTQAAYEHMLPLAARLADGLRGLVSKHGLNWSVTELGARCEFQFCATSPKTGAEAEAAFHDSLQMALHLYLINRGILITPFHNMTLCTPETTAADVDKLITTLDAGLSELLVIPGARA</sequence>
<proteinExistence type="inferred from homology"/>
<protein>
    <submittedName>
        <fullName evidence="4">Glutamate-1-semialdehyde 2,1-aminomutase</fullName>
    </submittedName>
</protein>
<dbReference type="GO" id="GO:0030170">
    <property type="term" value="F:pyridoxal phosphate binding"/>
    <property type="evidence" value="ECO:0007669"/>
    <property type="project" value="InterPro"/>
</dbReference>
<dbReference type="InterPro" id="IPR015422">
    <property type="entry name" value="PyrdxlP-dep_Trfase_small"/>
</dbReference>
<dbReference type="EMBL" id="FRBQ01000003">
    <property type="protein sequence ID" value="SHL99722.1"/>
    <property type="molecule type" value="Genomic_DNA"/>
</dbReference>
<organism evidence="4 5">
    <name type="scientific">Phytopseudomonas punonensis</name>
    <dbReference type="NCBI Taxonomy" id="1220495"/>
    <lineage>
        <taxon>Bacteria</taxon>
        <taxon>Pseudomonadati</taxon>
        <taxon>Pseudomonadota</taxon>
        <taxon>Gammaproteobacteria</taxon>
        <taxon>Pseudomonadales</taxon>
        <taxon>Pseudomonadaceae</taxon>
        <taxon>Phytopseudomonas</taxon>
    </lineage>
</organism>
<reference evidence="5" key="1">
    <citation type="submission" date="2016-11" db="EMBL/GenBank/DDBJ databases">
        <authorList>
            <person name="Varghese N."/>
            <person name="Submissions S."/>
        </authorList>
    </citation>
    <scope>NUCLEOTIDE SEQUENCE [LARGE SCALE GENOMIC DNA]</scope>
    <source>
        <strain evidence="5">CECT 8089</strain>
    </source>
</reference>
<dbReference type="RefSeq" id="WP_073265303.1">
    <property type="nucleotide sequence ID" value="NZ_FRBQ01000003.1"/>
</dbReference>
<keyword evidence="2 3" id="KW-0663">Pyridoxal phosphate</keyword>
<evidence type="ECO:0000313" key="5">
    <source>
        <dbReference type="Proteomes" id="UP000184305"/>
    </source>
</evidence>
<dbReference type="Proteomes" id="UP000184305">
    <property type="component" value="Unassembled WGS sequence"/>
</dbReference>
<name>A0A1M7F6P1_9GAMM</name>
<comment type="similarity">
    <text evidence="3">Belongs to the class-III pyridoxal-phosphate-dependent aminotransferase family.</text>
</comment>
<accession>A0A1M7F6P1</accession>
<dbReference type="GO" id="GO:0008483">
    <property type="term" value="F:transaminase activity"/>
    <property type="evidence" value="ECO:0007669"/>
    <property type="project" value="InterPro"/>
</dbReference>
<dbReference type="InterPro" id="IPR015424">
    <property type="entry name" value="PyrdxlP-dep_Trfase"/>
</dbReference>
<dbReference type="PANTHER" id="PTHR43713:SF3">
    <property type="entry name" value="GLUTAMATE-1-SEMIALDEHYDE 2,1-AMINOMUTASE 1, CHLOROPLASTIC-RELATED"/>
    <property type="match status" value="1"/>
</dbReference>
<evidence type="ECO:0000256" key="1">
    <source>
        <dbReference type="ARBA" id="ARBA00001933"/>
    </source>
</evidence>
<evidence type="ECO:0000256" key="2">
    <source>
        <dbReference type="ARBA" id="ARBA00022898"/>
    </source>
</evidence>
<dbReference type="STRING" id="1220495.SAMN05216288_2781"/>
<evidence type="ECO:0000313" key="4">
    <source>
        <dbReference type="EMBL" id="SHL99722.1"/>
    </source>
</evidence>
<dbReference type="Gene3D" id="3.90.1150.10">
    <property type="entry name" value="Aspartate Aminotransferase, domain 1"/>
    <property type="match status" value="1"/>
</dbReference>
<dbReference type="OrthoDB" id="3398487at2"/>
<dbReference type="InterPro" id="IPR015421">
    <property type="entry name" value="PyrdxlP-dep_Trfase_major"/>
</dbReference>
<dbReference type="PANTHER" id="PTHR43713">
    <property type="entry name" value="GLUTAMATE-1-SEMIALDEHYDE 2,1-AMINOMUTASE"/>
    <property type="match status" value="1"/>
</dbReference>
<keyword evidence="5" id="KW-1185">Reference proteome</keyword>
<dbReference type="SUPFAM" id="SSF53383">
    <property type="entry name" value="PLP-dependent transferases"/>
    <property type="match status" value="1"/>
</dbReference>
<dbReference type="Pfam" id="PF00202">
    <property type="entry name" value="Aminotran_3"/>
    <property type="match status" value="1"/>
</dbReference>
<dbReference type="AlphaFoldDB" id="A0A1M7F6P1"/>
<gene>
    <name evidence="4" type="ORF">SAMN05216288_2781</name>
</gene>
<dbReference type="CDD" id="cd00610">
    <property type="entry name" value="OAT_like"/>
    <property type="match status" value="1"/>
</dbReference>
<evidence type="ECO:0000256" key="3">
    <source>
        <dbReference type="RuleBase" id="RU003560"/>
    </source>
</evidence>
<dbReference type="Gene3D" id="3.40.640.10">
    <property type="entry name" value="Type I PLP-dependent aspartate aminotransferase-like (Major domain)"/>
    <property type="match status" value="1"/>
</dbReference>
<dbReference type="NCBIfam" id="NF005453">
    <property type="entry name" value="PRK07046.1"/>
    <property type="match status" value="1"/>
</dbReference>